<comment type="function">
    <text evidence="12">Putative RNA polymerase II subunit B1 C-terminal domain (CTD) phosphatase involved in RNA polymerase II transcription regulation.</text>
</comment>
<evidence type="ECO:0000259" key="14">
    <source>
        <dbReference type="PROSITE" id="PS51479"/>
    </source>
</evidence>
<feature type="compositionally biased region" description="Low complexity" evidence="13">
    <location>
        <begin position="357"/>
        <end position="367"/>
    </location>
</feature>
<dbReference type="EMBL" id="CAJVPP010000168">
    <property type="protein sequence ID" value="CAG8450301.1"/>
    <property type="molecule type" value="Genomic_DNA"/>
</dbReference>
<evidence type="ECO:0000256" key="5">
    <source>
        <dbReference type="ARBA" id="ARBA00022801"/>
    </source>
</evidence>
<evidence type="ECO:0000256" key="13">
    <source>
        <dbReference type="SAM" id="MobiDB-lite"/>
    </source>
</evidence>
<comment type="subcellular location">
    <subcellularLocation>
        <location evidence="1 12">Nucleus</location>
    </subcellularLocation>
</comment>
<evidence type="ECO:0000256" key="10">
    <source>
        <dbReference type="ARBA" id="ARBA00048336"/>
    </source>
</evidence>
<reference evidence="15" key="1">
    <citation type="submission" date="2021-06" db="EMBL/GenBank/DDBJ databases">
        <authorList>
            <person name="Kallberg Y."/>
            <person name="Tangrot J."/>
            <person name="Rosling A."/>
        </authorList>
    </citation>
    <scope>NUCLEOTIDE SEQUENCE</scope>
    <source>
        <strain evidence="15">87-6 pot B 2015</strain>
    </source>
</reference>
<comment type="similarity">
    <text evidence="2 11 12">Belongs to the RPAP2 family.</text>
</comment>
<evidence type="ECO:0000256" key="6">
    <source>
        <dbReference type="ARBA" id="ARBA00022833"/>
    </source>
</evidence>
<keyword evidence="6 12" id="KW-0862">Zinc</keyword>
<comment type="catalytic activity">
    <reaction evidence="10 12">
        <text>O-phospho-L-threonyl-[protein] + H2O = L-threonyl-[protein] + phosphate</text>
        <dbReference type="Rhea" id="RHEA:47004"/>
        <dbReference type="Rhea" id="RHEA-COMP:11060"/>
        <dbReference type="Rhea" id="RHEA-COMP:11605"/>
        <dbReference type="ChEBI" id="CHEBI:15377"/>
        <dbReference type="ChEBI" id="CHEBI:30013"/>
        <dbReference type="ChEBI" id="CHEBI:43474"/>
        <dbReference type="ChEBI" id="CHEBI:61977"/>
        <dbReference type="EC" id="3.1.3.16"/>
    </reaction>
</comment>
<dbReference type="Proteomes" id="UP000789375">
    <property type="component" value="Unassembled WGS sequence"/>
</dbReference>
<dbReference type="PROSITE" id="PS51479">
    <property type="entry name" value="ZF_RTR1"/>
    <property type="match status" value="1"/>
</dbReference>
<evidence type="ECO:0000256" key="3">
    <source>
        <dbReference type="ARBA" id="ARBA00022723"/>
    </source>
</evidence>
<dbReference type="GO" id="GO:0043175">
    <property type="term" value="F:RNA polymerase core enzyme binding"/>
    <property type="evidence" value="ECO:0007669"/>
    <property type="project" value="UniProtKB-UniRule"/>
</dbReference>
<evidence type="ECO:0000256" key="2">
    <source>
        <dbReference type="ARBA" id="ARBA00005676"/>
    </source>
</evidence>
<dbReference type="EC" id="3.1.3.16" evidence="12"/>
<dbReference type="Gene3D" id="1.25.40.820">
    <property type="match status" value="1"/>
</dbReference>
<feature type="region of interest" description="Disordered" evidence="13">
    <location>
        <begin position="1"/>
        <end position="35"/>
    </location>
</feature>
<dbReference type="GO" id="GO:0008270">
    <property type="term" value="F:zinc ion binding"/>
    <property type="evidence" value="ECO:0007669"/>
    <property type="project" value="UniProtKB-KW"/>
</dbReference>
<evidence type="ECO:0000256" key="11">
    <source>
        <dbReference type="PROSITE-ProRule" id="PRU00812"/>
    </source>
</evidence>
<dbReference type="Pfam" id="PF04181">
    <property type="entry name" value="RPAP2_Rtr1"/>
    <property type="match status" value="1"/>
</dbReference>
<dbReference type="PANTHER" id="PTHR14732">
    <property type="entry name" value="RNA POLYMERASE II SUBUNIT B1 CTD PHOSPHATASE RPAP2-RELATED"/>
    <property type="match status" value="1"/>
</dbReference>
<dbReference type="GO" id="GO:0005737">
    <property type="term" value="C:cytoplasm"/>
    <property type="evidence" value="ECO:0007669"/>
    <property type="project" value="TreeGrafter"/>
</dbReference>
<dbReference type="GO" id="GO:0005634">
    <property type="term" value="C:nucleus"/>
    <property type="evidence" value="ECO:0007669"/>
    <property type="project" value="UniProtKB-SubCell"/>
</dbReference>
<dbReference type="PANTHER" id="PTHR14732:SF0">
    <property type="entry name" value="RNA POLYMERASE II SUBUNIT B1 CTD PHOSPHATASE RPAP2-RELATED"/>
    <property type="match status" value="1"/>
</dbReference>
<comment type="catalytic activity">
    <reaction evidence="9 12">
        <text>O-phospho-L-seryl-[protein] + H2O = L-seryl-[protein] + phosphate</text>
        <dbReference type="Rhea" id="RHEA:20629"/>
        <dbReference type="Rhea" id="RHEA-COMP:9863"/>
        <dbReference type="Rhea" id="RHEA-COMP:11604"/>
        <dbReference type="ChEBI" id="CHEBI:15377"/>
        <dbReference type="ChEBI" id="CHEBI:29999"/>
        <dbReference type="ChEBI" id="CHEBI:43474"/>
        <dbReference type="ChEBI" id="CHEBI:83421"/>
        <dbReference type="EC" id="3.1.3.16"/>
    </reaction>
</comment>
<keyword evidence="3 12" id="KW-0479">Metal-binding</keyword>
<keyword evidence="16" id="KW-1185">Reference proteome</keyword>
<feature type="region of interest" description="Disordered" evidence="13">
    <location>
        <begin position="356"/>
        <end position="378"/>
    </location>
</feature>
<evidence type="ECO:0000256" key="12">
    <source>
        <dbReference type="RuleBase" id="RU367080"/>
    </source>
</evidence>
<feature type="compositionally biased region" description="Basic residues" evidence="13">
    <location>
        <begin position="8"/>
        <end position="21"/>
    </location>
</feature>
<keyword evidence="7 12" id="KW-0904">Protein phosphatase</keyword>
<evidence type="ECO:0000256" key="9">
    <source>
        <dbReference type="ARBA" id="ARBA00047761"/>
    </source>
</evidence>
<keyword evidence="4 12" id="KW-0863">Zinc-finger</keyword>
<dbReference type="InterPro" id="IPR039693">
    <property type="entry name" value="Rtr1/RPAP2"/>
</dbReference>
<evidence type="ECO:0000313" key="16">
    <source>
        <dbReference type="Proteomes" id="UP000789375"/>
    </source>
</evidence>
<name>A0A9N8VBY6_FUNMO</name>
<organism evidence="15 16">
    <name type="scientific">Funneliformis mosseae</name>
    <name type="common">Endomycorrhizal fungus</name>
    <name type="synonym">Glomus mosseae</name>
    <dbReference type="NCBI Taxonomy" id="27381"/>
    <lineage>
        <taxon>Eukaryota</taxon>
        <taxon>Fungi</taxon>
        <taxon>Fungi incertae sedis</taxon>
        <taxon>Mucoromycota</taxon>
        <taxon>Glomeromycotina</taxon>
        <taxon>Glomeromycetes</taxon>
        <taxon>Glomerales</taxon>
        <taxon>Glomeraceae</taxon>
        <taxon>Funneliformis</taxon>
    </lineage>
</organism>
<comment type="caution">
    <text evidence="15">The sequence shown here is derived from an EMBL/GenBank/DDBJ whole genome shotgun (WGS) entry which is preliminary data.</text>
</comment>
<proteinExistence type="inferred from homology"/>
<evidence type="ECO:0000256" key="8">
    <source>
        <dbReference type="ARBA" id="ARBA00023242"/>
    </source>
</evidence>
<keyword evidence="5 12" id="KW-0378">Hydrolase</keyword>
<sequence>MSLTLEHVRRKSPEKPRHRVKFSNENTKDLQPSARKKVRKLSTKQKLIKESFELRKKFEELSSEWQEKLFDTVDINVLRESAKYLLPQHYFEIVEERNADNLCGYPICNKDRQEIQGQFRISNQARKIYDISELKCYCSTVCFTSSKFFVTQLSDEPVYMRNLENWKSVNVIPLGVDLREIIKKEKSPTNLLIKEDIKSTYVKDMFATLPPAPPGLIIKEKNDKEIEAPSVPTSTNDANAHDAIEGFRIGFQGLSISDSDSKPTTFILSKDEQVAKNNASKTDEDYEMAMSLANSMFRNGKFHYQDDEEHQIVSDNMISNSNSIKTIDSIKNYNELVDQPTSIEYKGSRDYLDEYSSKSLQKSNNSQPPLSPEKKARKKKRVMLQMSLFGKIWTALDRMSTPNTRRYFESINGQFVEGNGAIPWRQPITNENALMRIQIFSEKIIECFHLLRKHLAITTGIERELINLMSTFTFDTTTVVFNDLENNVLCMVFLYALSMDITELRENIFPENSSSKKDEEYQFKTILKKMNLTIEELDAFVRVLRIGPV</sequence>
<dbReference type="GO" id="GO:0008420">
    <property type="term" value="F:RNA polymerase II CTD heptapeptide repeat phosphatase activity"/>
    <property type="evidence" value="ECO:0007669"/>
    <property type="project" value="UniProtKB-UniRule"/>
</dbReference>
<protein>
    <recommendedName>
        <fullName evidence="12">RNA polymerase II subunit B1 CTD phosphatase RPAP2 homolog</fullName>
        <ecNumber evidence="12">3.1.3.16</ecNumber>
    </recommendedName>
</protein>
<feature type="domain" description="RTR1-type" evidence="14">
    <location>
        <begin position="80"/>
        <end position="162"/>
    </location>
</feature>
<evidence type="ECO:0000256" key="7">
    <source>
        <dbReference type="ARBA" id="ARBA00022912"/>
    </source>
</evidence>
<accession>A0A9N8VBY6</accession>
<dbReference type="InterPro" id="IPR038534">
    <property type="entry name" value="Rtr1/RPAP2_sf"/>
</dbReference>
<dbReference type="InterPro" id="IPR007308">
    <property type="entry name" value="Rtr1/RPAP2_dom"/>
</dbReference>
<evidence type="ECO:0000313" key="15">
    <source>
        <dbReference type="EMBL" id="CAG8450301.1"/>
    </source>
</evidence>
<keyword evidence="8 12" id="KW-0539">Nucleus</keyword>
<dbReference type="AlphaFoldDB" id="A0A9N8VBY6"/>
<gene>
    <name evidence="15" type="ORF">FMOSSE_LOCUS1466</name>
</gene>
<evidence type="ECO:0000256" key="4">
    <source>
        <dbReference type="ARBA" id="ARBA00022771"/>
    </source>
</evidence>
<evidence type="ECO:0000256" key="1">
    <source>
        <dbReference type="ARBA" id="ARBA00004123"/>
    </source>
</evidence>